<keyword evidence="2 5" id="KW-0812">Transmembrane</keyword>
<dbReference type="AlphaFoldDB" id="A0A291MWR8"/>
<dbReference type="EMBL" id="CP023741">
    <property type="protein sequence ID" value="ATI79532.1"/>
    <property type="molecule type" value="Genomic_DNA"/>
</dbReference>
<proteinExistence type="predicted"/>
<evidence type="ECO:0008006" key="8">
    <source>
        <dbReference type="Google" id="ProtNLM"/>
    </source>
</evidence>
<dbReference type="Proteomes" id="UP000219422">
    <property type="component" value="Chromosome"/>
</dbReference>
<sequence>MMAVELKILAWACVLLLVHIFAAAHLKTKQCGLKWNTGARDENLPPLDPVGGRLVRAQANFLETFPIAIIVLFGVVVAGRTSEWTAIGGWLWLVSRALYLPLYGLGVPVVRSLAYLASMVGLCIVFKAFVAG</sequence>
<dbReference type="Pfam" id="PF01124">
    <property type="entry name" value="MAPEG"/>
    <property type="match status" value="1"/>
</dbReference>
<evidence type="ECO:0000313" key="7">
    <source>
        <dbReference type="Proteomes" id="UP000219422"/>
    </source>
</evidence>
<dbReference type="PANTHER" id="PTHR35371:SF1">
    <property type="entry name" value="BLR7753 PROTEIN"/>
    <property type="match status" value="1"/>
</dbReference>
<gene>
    <name evidence="6" type="ORF">A6768_05480</name>
</gene>
<evidence type="ECO:0000256" key="5">
    <source>
        <dbReference type="SAM" id="Phobius"/>
    </source>
</evidence>
<dbReference type="Gene3D" id="1.20.120.550">
    <property type="entry name" value="Membrane associated eicosanoid/glutathione metabolism-like domain"/>
    <property type="match status" value="1"/>
</dbReference>
<accession>A0A291MWR8</accession>
<name>A0A291MWR8_SPHYA</name>
<feature type="transmembrane region" description="Helical" evidence="5">
    <location>
        <begin position="90"/>
        <end position="107"/>
    </location>
</feature>
<evidence type="ECO:0000256" key="3">
    <source>
        <dbReference type="ARBA" id="ARBA00022989"/>
    </source>
</evidence>
<evidence type="ECO:0000256" key="2">
    <source>
        <dbReference type="ARBA" id="ARBA00022692"/>
    </source>
</evidence>
<keyword evidence="4 5" id="KW-0472">Membrane</keyword>
<protein>
    <recommendedName>
        <fullName evidence="8">MAPEG family protein</fullName>
    </recommendedName>
</protein>
<reference evidence="6 7" key="1">
    <citation type="submission" date="2017-10" db="EMBL/GenBank/DDBJ databases">
        <title>Sphingobium yanoikuyae S72.</title>
        <authorList>
            <person name="Sanchez E."/>
            <person name="Bustos P."/>
            <person name="Mendoza P."/>
            <person name="Guo X."/>
            <person name="Mendoza A."/>
        </authorList>
    </citation>
    <scope>NUCLEOTIDE SEQUENCE [LARGE SCALE GENOMIC DNA]</scope>
    <source>
        <strain evidence="6 7">S72</strain>
    </source>
</reference>
<feature type="transmembrane region" description="Helical" evidence="5">
    <location>
        <begin position="59"/>
        <end position="78"/>
    </location>
</feature>
<dbReference type="InterPro" id="IPR001129">
    <property type="entry name" value="Membr-assoc_MAPEG"/>
</dbReference>
<evidence type="ECO:0000313" key="6">
    <source>
        <dbReference type="EMBL" id="ATI79532.1"/>
    </source>
</evidence>
<dbReference type="GO" id="GO:0016020">
    <property type="term" value="C:membrane"/>
    <property type="evidence" value="ECO:0007669"/>
    <property type="project" value="UniProtKB-SubCell"/>
</dbReference>
<dbReference type="PANTHER" id="PTHR35371">
    <property type="entry name" value="INNER MEMBRANE PROTEIN"/>
    <property type="match status" value="1"/>
</dbReference>
<evidence type="ECO:0000256" key="4">
    <source>
        <dbReference type="ARBA" id="ARBA00023136"/>
    </source>
</evidence>
<feature type="transmembrane region" description="Helical" evidence="5">
    <location>
        <begin position="113"/>
        <end position="130"/>
    </location>
</feature>
<dbReference type="KEGG" id="sya:A6768_05480"/>
<comment type="subcellular location">
    <subcellularLocation>
        <location evidence="1">Membrane</location>
    </subcellularLocation>
</comment>
<keyword evidence="3 5" id="KW-1133">Transmembrane helix</keyword>
<dbReference type="InterPro" id="IPR023352">
    <property type="entry name" value="MAPEG-like_dom_sf"/>
</dbReference>
<evidence type="ECO:0000256" key="1">
    <source>
        <dbReference type="ARBA" id="ARBA00004370"/>
    </source>
</evidence>
<dbReference type="SUPFAM" id="SSF161084">
    <property type="entry name" value="MAPEG domain-like"/>
    <property type="match status" value="1"/>
</dbReference>
<organism evidence="6 7">
    <name type="scientific">Sphingobium yanoikuyae</name>
    <name type="common">Sphingomonas yanoikuyae</name>
    <dbReference type="NCBI Taxonomy" id="13690"/>
    <lineage>
        <taxon>Bacteria</taxon>
        <taxon>Pseudomonadati</taxon>
        <taxon>Pseudomonadota</taxon>
        <taxon>Alphaproteobacteria</taxon>
        <taxon>Sphingomonadales</taxon>
        <taxon>Sphingomonadaceae</taxon>
        <taxon>Sphingobium</taxon>
    </lineage>
</organism>